<reference evidence="1 2" key="1">
    <citation type="submission" date="2019-11" db="EMBL/GenBank/DDBJ databases">
        <authorList>
            <person name="Lewis R."/>
            <person name="Clooney A.G."/>
            <person name="Stockdale S.R."/>
            <person name="Buttimer C."/>
            <person name="Draper L.A."/>
            <person name="Ross R.P."/>
            <person name="Hill C."/>
        </authorList>
    </citation>
    <scope>NUCLEOTIDE SEQUENCE [LARGE SCALE GENOMIC DNA]</scope>
</reference>
<evidence type="ECO:0000313" key="1">
    <source>
        <dbReference type="EMBL" id="QGH72050.1"/>
    </source>
</evidence>
<organism evidence="1 2">
    <name type="scientific">Klebsiella phage N1M2</name>
    <dbReference type="NCBI Taxonomy" id="2664939"/>
    <lineage>
        <taxon>Viruses</taxon>
        <taxon>Duplodnaviria</taxon>
        <taxon>Heunggongvirae</taxon>
        <taxon>Uroviricota</taxon>
        <taxon>Caudoviricetes</taxon>
        <taxon>Chimalliviridae</taxon>
        <taxon>Nimduovirus</taxon>
        <taxon>Nimduovirus N1M2</taxon>
    </lineage>
</organism>
<evidence type="ECO:0000313" key="2">
    <source>
        <dbReference type="Proteomes" id="UP000464669"/>
    </source>
</evidence>
<dbReference type="Proteomes" id="UP000464669">
    <property type="component" value="Segment"/>
</dbReference>
<keyword evidence="2" id="KW-1185">Reference proteome</keyword>
<accession>A0A6B7ZEY0</accession>
<protein>
    <submittedName>
        <fullName evidence="1">Uncharacterized protein</fullName>
    </submittedName>
</protein>
<dbReference type="EMBL" id="MN642089">
    <property type="protein sequence ID" value="QGH72050.1"/>
    <property type="molecule type" value="Genomic_DNA"/>
</dbReference>
<sequence>MANNFANVEHFADRNVDGLAYMKDVLANVMGANTKSEKAEEFGSFSMAAIKAIGRKAFGAIPLFRTKPQVNGIMTFQVFFNDFAEANNLNIRLRTTGVWDEATLNAFTMMVEKYKA</sequence>
<name>A0A6B7ZEY0_9CAUD</name>
<proteinExistence type="predicted"/>
<gene>
    <name evidence="1" type="ORF">N1M2_187</name>
</gene>